<reference evidence="5" key="1">
    <citation type="journal article" date="2015" name="Nature">
        <title>Complex archaea that bridge the gap between prokaryotes and eukaryotes.</title>
        <authorList>
            <person name="Spang A."/>
            <person name="Saw J.H."/>
            <person name="Jorgensen S.L."/>
            <person name="Zaremba-Niedzwiedzka K."/>
            <person name="Martijn J."/>
            <person name="Lind A.E."/>
            <person name="van Eijk R."/>
            <person name="Schleper C."/>
            <person name="Guy L."/>
            <person name="Ettema T.J."/>
        </authorList>
    </citation>
    <scope>NUCLEOTIDE SEQUENCE</scope>
</reference>
<dbReference type="PANTHER" id="PTHR43217:SF1">
    <property type="entry name" value="SUCCINATE SEMIALDEHYDE DEHYDROGENASE [NAD(P)+] SAD"/>
    <property type="match status" value="1"/>
</dbReference>
<evidence type="ECO:0000259" key="4">
    <source>
        <dbReference type="Pfam" id="PF00171"/>
    </source>
</evidence>
<evidence type="ECO:0000313" key="5">
    <source>
        <dbReference type="EMBL" id="KKN38598.1"/>
    </source>
</evidence>
<dbReference type="GO" id="GO:0004777">
    <property type="term" value="F:succinate-semialdehyde dehydrogenase (NAD+) activity"/>
    <property type="evidence" value="ECO:0007669"/>
    <property type="project" value="TreeGrafter"/>
</dbReference>
<dbReference type="AlphaFoldDB" id="A0A0F9TAQ8"/>
<comment type="caution">
    <text evidence="5">The sequence shown here is derived from an EMBL/GenBank/DDBJ whole genome shotgun (WGS) entry which is preliminary data.</text>
</comment>
<keyword evidence="2" id="KW-0521">NADP</keyword>
<dbReference type="InterPro" id="IPR016161">
    <property type="entry name" value="Ald_DH/histidinol_DH"/>
</dbReference>
<organism evidence="5">
    <name type="scientific">marine sediment metagenome</name>
    <dbReference type="NCBI Taxonomy" id="412755"/>
    <lineage>
        <taxon>unclassified sequences</taxon>
        <taxon>metagenomes</taxon>
        <taxon>ecological metagenomes</taxon>
    </lineage>
</organism>
<dbReference type="EMBL" id="LAZR01001817">
    <property type="protein sequence ID" value="KKN38598.1"/>
    <property type="molecule type" value="Genomic_DNA"/>
</dbReference>
<comment type="similarity">
    <text evidence="1">Belongs to the aldehyde dehydrogenase family.</text>
</comment>
<gene>
    <name evidence="5" type="ORF">LCGC14_0751740</name>
</gene>
<dbReference type="InterPro" id="IPR044148">
    <property type="entry name" value="ALDH_GabD1-like"/>
</dbReference>
<dbReference type="InterPro" id="IPR016162">
    <property type="entry name" value="Ald_DH_N"/>
</dbReference>
<dbReference type="FunFam" id="3.40.605.10:FF:000012">
    <property type="entry name" value="NAD-dependent succinate-semialdehyde dehydrogenase"/>
    <property type="match status" value="1"/>
</dbReference>
<sequence length="460" mass="50225">MSKVIKTINPFTEETLKEYTLMSYDEAKEAVQNADHCFEKWKLVTVAERAELANSLANVLADNEDELVKLMIDEMGKVQSQAKQEVAHCVAICKYTASIAEKALANEKRDYDQGKAFVTYQPLGVILGIEPWNFPLYQVIRYSISNLVAGNTTVMKHASNVFGMAQKIQALYEEAGFPKYAYQSLLIDGETASKLISHDGIKGVTFTGSDKVGKLVAQEAAKYVKKTVLELGSNDAYMVLDDADIPSAIKACVMGRVINNGETCVSAKRFIVTEKNYEAFKKGFKQAMMQLKLGDPRSDDTDLGPLARKDLREKLHEQVTESIAAGATVVCGCEIPEGKGYFSPASILENVKPNMPAYDDELFGPVAALIKAKDDEDAMRIANDSSYGLGGGIFSKNEEHAIELAVKHFNTGMVNINGYGLAQPNLPFGGVKNSGYGREHGGFGIKEFVNIKSVMIASSS</sequence>
<evidence type="ECO:0000256" key="1">
    <source>
        <dbReference type="ARBA" id="ARBA00009986"/>
    </source>
</evidence>
<protein>
    <recommendedName>
        <fullName evidence="4">Aldehyde dehydrogenase domain-containing protein</fullName>
    </recommendedName>
</protein>
<name>A0A0F9TAQ8_9ZZZZ</name>
<dbReference type="SUPFAM" id="SSF53720">
    <property type="entry name" value="ALDH-like"/>
    <property type="match status" value="1"/>
</dbReference>
<dbReference type="Gene3D" id="3.40.605.10">
    <property type="entry name" value="Aldehyde Dehydrogenase, Chain A, domain 1"/>
    <property type="match status" value="1"/>
</dbReference>
<dbReference type="Gene3D" id="3.40.309.10">
    <property type="entry name" value="Aldehyde Dehydrogenase, Chain A, domain 2"/>
    <property type="match status" value="1"/>
</dbReference>
<proteinExistence type="inferred from homology"/>
<keyword evidence="3" id="KW-0560">Oxidoreductase</keyword>
<evidence type="ECO:0000256" key="3">
    <source>
        <dbReference type="ARBA" id="ARBA00023002"/>
    </source>
</evidence>
<dbReference type="InterPro" id="IPR016163">
    <property type="entry name" value="Ald_DH_C"/>
</dbReference>
<dbReference type="CDD" id="cd07100">
    <property type="entry name" value="ALDH_SSADH1_GabD1"/>
    <property type="match status" value="1"/>
</dbReference>
<dbReference type="InterPro" id="IPR047110">
    <property type="entry name" value="GABD/Sad-like"/>
</dbReference>
<dbReference type="InterPro" id="IPR015590">
    <property type="entry name" value="Aldehyde_DH_dom"/>
</dbReference>
<evidence type="ECO:0000256" key="2">
    <source>
        <dbReference type="ARBA" id="ARBA00022857"/>
    </source>
</evidence>
<accession>A0A0F9TAQ8</accession>
<dbReference type="Pfam" id="PF00171">
    <property type="entry name" value="Aldedh"/>
    <property type="match status" value="1"/>
</dbReference>
<feature type="domain" description="Aldehyde dehydrogenase" evidence="4">
    <location>
        <begin position="3"/>
        <end position="454"/>
    </location>
</feature>
<dbReference type="GO" id="GO:0004030">
    <property type="term" value="F:aldehyde dehydrogenase [NAD(P)+] activity"/>
    <property type="evidence" value="ECO:0007669"/>
    <property type="project" value="InterPro"/>
</dbReference>
<dbReference type="PANTHER" id="PTHR43217">
    <property type="entry name" value="SUCCINATE SEMIALDEHYDE DEHYDROGENASE [NAD(P)+] SAD"/>
    <property type="match status" value="1"/>
</dbReference>